<evidence type="ECO:0000313" key="7">
    <source>
        <dbReference type="Proteomes" id="UP000783934"/>
    </source>
</evidence>
<dbReference type="InterPro" id="IPR050385">
    <property type="entry name" value="Archaeal_FAD_synthase"/>
</dbReference>
<evidence type="ECO:0000313" key="5">
    <source>
        <dbReference type="EMBL" id="NJB64970.1"/>
    </source>
</evidence>
<keyword evidence="2 4" id="KW-0548">Nucleotidyltransferase</keyword>
<dbReference type="EMBL" id="JAATIZ010000002">
    <property type="protein sequence ID" value="NJB64970.1"/>
    <property type="molecule type" value="Genomic_DNA"/>
</dbReference>
<gene>
    <name evidence="5" type="ORF">GGR41_001199</name>
    <name evidence="4" type="ORF">K8U84_03745</name>
</gene>
<dbReference type="SUPFAM" id="SSF52374">
    <property type="entry name" value="Nucleotidylyl transferase"/>
    <property type="match status" value="1"/>
</dbReference>
<dbReference type="GO" id="GO:0016779">
    <property type="term" value="F:nucleotidyltransferase activity"/>
    <property type="evidence" value="ECO:0007669"/>
    <property type="project" value="UniProtKB-KW"/>
</dbReference>
<evidence type="ECO:0000313" key="4">
    <source>
        <dbReference type="EMBL" id="HJH23648.1"/>
    </source>
</evidence>
<protein>
    <submittedName>
        <fullName evidence="4">Adenylyltransferase/cytidyltransferase family protein</fullName>
    </submittedName>
    <submittedName>
        <fullName evidence="5">RfaE bifunctional protein nucleotidyltransferase chain/domain</fullName>
    </submittedName>
</protein>
<comment type="caution">
    <text evidence="4">The sequence shown here is derived from an EMBL/GenBank/DDBJ whole genome shotgun (WGS) entry which is preliminary data.</text>
</comment>
<keyword evidence="7" id="KW-1185">Reference proteome</keyword>
<dbReference type="Gene3D" id="3.40.50.620">
    <property type="entry name" value="HUPs"/>
    <property type="match status" value="1"/>
</dbReference>
<reference evidence="4" key="2">
    <citation type="journal article" date="2021" name="PeerJ">
        <title>Extensive microbial diversity within the chicken gut microbiome revealed by metagenomics and culture.</title>
        <authorList>
            <person name="Gilroy R."/>
            <person name="Ravi A."/>
            <person name="Getino M."/>
            <person name="Pursley I."/>
            <person name="Horton D.L."/>
            <person name="Alikhan N.F."/>
            <person name="Baker D."/>
            <person name="Gharbi K."/>
            <person name="Hall N."/>
            <person name="Watson M."/>
            <person name="Adriaenssens E.M."/>
            <person name="Foster-Nyarko E."/>
            <person name="Jarju S."/>
            <person name="Secka A."/>
            <person name="Antonio M."/>
            <person name="Oren A."/>
            <person name="Chaudhuri R.R."/>
            <person name="La Ragione R."/>
            <person name="Hildebrand F."/>
            <person name="Pallen M.J."/>
        </authorList>
    </citation>
    <scope>NUCLEOTIDE SEQUENCE</scope>
    <source>
        <strain evidence="4">CHK175-13533</strain>
    </source>
</reference>
<feature type="domain" description="Cytidyltransferase-like" evidence="3">
    <location>
        <begin position="29"/>
        <end position="128"/>
    </location>
</feature>
<dbReference type="RefSeq" id="WP_167661061.1">
    <property type="nucleotide sequence ID" value="NZ_BMCQ01000001.1"/>
</dbReference>
<name>A0A9D2VET7_9BURK</name>
<evidence type="ECO:0000313" key="6">
    <source>
        <dbReference type="Proteomes" id="UP000700248"/>
    </source>
</evidence>
<keyword evidence="1" id="KW-0808">Transferase</keyword>
<dbReference type="NCBIfam" id="TIGR00125">
    <property type="entry name" value="cyt_tran_rel"/>
    <property type="match status" value="1"/>
</dbReference>
<dbReference type="Pfam" id="PF01467">
    <property type="entry name" value="CTP_transf_like"/>
    <property type="match status" value="1"/>
</dbReference>
<sequence>MPCFDKKILTQEALVAAVQSGQLPRPLVFTNGVFDILHRGHVSYLDAAAQLGASLVVAVNSDSSVRTLNKGKERPLNSEQDRCALLAALSSTTYVTVFNEHTPEALIALLRPDLIVKGGDYDMEALAETHLVRSWGGDAIAIPIEHNRSTTDLVQKIRAS</sequence>
<evidence type="ECO:0000259" key="3">
    <source>
        <dbReference type="Pfam" id="PF01467"/>
    </source>
</evidence>
<proteinExistence type="predicted"/>
<reference evidence="4" key="3">
    <citation type="submission" date="2021-09" db="EMBL/GenBank/DDBJ databases">
        <authorList>
            <person name="Gilroy R."/>
        </authorList>
    </citation>
    <scope>NUCLEOTIDE SEQUENCE</scope>
    <source>
        <strain evidence="4">CHK175-13533</strain>
    </source>
</reference>
<dbReference type="InterPro" id="IPR014729">
    <property type="entry name" value="Rossmann-like_a/b/a_fold"/>
</dbReference>
<dbReference type="PANTHER" id="PTHR43793:SF2">
    <property type="entry name" value="BIFUNCTIONAL PROTEIN HLDE"/>
    <property type="match status" value="1"/>
</dbReference>
<dbReference type="InterPro" id="IPR004821">
    <property type="entry name" value="Cyt_trans-like"/>
</dbReference>
<dbReference type="EMBL" id="DYTQ01000047">
    <property type="protein sequence ID" value="HJH23648.1"/>
    <property type="molecule type" value="Genomic_DNA"/>
</dbReference>
<organism evidence="4 6">
    <name type="scientific">Paenalcaligenes hominis</name>
    <dbReference type="NCBI Taxonomy" id="643674"/>
    <lineage>
        <taxon>Bacteria</taxon>
        <taxon>Pseudomonadati</taxon>
        <taxon>Pseudomonadota</taxon>
        <taxon>Betaproteobacteria</taxon>
        <taxon>Burkholderiales</taxon>
        <taxon>Alcaligenaceae</taxon>
        <taxon>Paenalcaligenes</taxon>
    </lineage>
</organism>
<dbReference type="Proteomes" id="UP000783934">
    <property type="component" value="Unassembled WGS sequence"/>
</dbReference>
<dbReference type="AlphaFoldDB" id="A0A9D2VET7"/>
<reference evidence="5 7" key="1">
    <citation type="submission" date="2020-03" db="EMBL/GenBank/DDBJ databases">
        <title>Genomic Encyclopedia of Type Strains, Phase IV (KMG-IV): sequencing the most valuable type-strain genomes for metagenomic binning, comparative biology and taxonomic classification.</title>
        <authorList>
            <person name="Goeker M."/>
        </authorList>
    </citation>
    <scope>NUCLEOTIDE SEQUENCE [LARGE SCALE GENOMIC DNA]</scope>
    <source>
        <strain evidence="5 7">DSM 26613</strain>
    </source>
</reference>
<accession>A0A9D2VET7</accession>
<dbReference type="Proteomes" id="UP000700248">
    <property type="component" value="Unassembled WGS sequence"/>
</dbReference>
<evidence type="ECO:0000256" key="1">
    <source>
        <dbReference type="ARBA" id="ARBA00022679"/>
    </source>
</evidence>
<dbReference type="PANTHER" id="PTHR43793">
    <property type="entry name" value="FAD SYNTHASE"/>
    <property type="match status" value="1"/>
</dbReference>
<evidence type="ECO:0000256" key="2">
    <source>
        <dbReference type="ARBA" id="ARBA00022695"/>
    </source>
</evidence>